<dbReference type="RefSeq" id="WP_064628914.1">
    <property type="nucleotide sequence ID" value="NZ_LQYE01000007.1"/>
</dbReference>
<dbReference type="EMBL" id="LQYE01000007">
    <property type="protein sequence ID" value="OAT69374.1"/>
    <property type="molecule type" value="Genomic_DNA"/>
</dbReference>
<evidence type="ECO:0000313" key="2">
    <source>
        <dbReference type="Proteomes" id="UP000186919"/>
    </source>
</evidence>
<reference evidence="1 2" key="1">
    <citation type="submission" date="2016-01" db="EMBL/GenBank/DDBJ databases">
        <title>Mycobacterium immunogenum strain CD11_6 genome sequencing and assembly.</title>
        <authorList>
            <person name="Kaur G."/>
            <person name="Nair G.R."/>
            <person name="Mayilraj S."/>
        </authorList>
    </citation>
    <scope>NUCLEOTIDE SEQUENCE [LARGE SCALE GENOMIC DNA]</scope>
    <source>
        <strain evidence="1 2">CD11-6</strain>
    </source>
</reference>
<dbReference type="AlphaFoldDB" id="A0A179VCB1"/>
<comment type="caution">
    <text evidence="1">The sequence shown here is derived from an EMBL/GenBank/DDBJ whole genome shotgun (WGS) entry which is preliminary data.</text>
</comment>
<sequence>MSNQAPVPTVVQETLDAFGANLSARDIWDEPAELYWLILAAGKVRLELFSELPGFFEDARPVEKLAALAEAAEQTGPNFSRLAPPGVYGLAFFTEAWIVDVSKLGPDQVDEVMRNAHARELSLRTDRIEQRSIHGVDRNGYRLYVAQPRGGAIKTIVEQRSSEIHLGGTIVLALEKLLTVVKGERSQ</sequence>
<gene>
    <name evidence="1" type="ORF">AWB85_21670</name>
</gene>
<evidence type="ECO:0000313" key="1">
    <source>
        <dbReference type="EMBL" id="OAT69374.1"/>
    </source>
</evidence>
<accession>A0A179VCB1</accession>
<name>A0A179VCB1_9MYCO</name>
<organism evidence="1 2">
    <name type="scientific">Mycobacteroides immunogenum</name>
    <dbReference type="NCBI Taxonomy" id="83262"/>
    <lineage>
        <taxon>Bacteria</taxon>
        <taxon>Bacillati</taxon>
        <taxon>Actinomycetota</taxon>
        <taxon>Actinomycetes</taxon>
        <taxon>Mycobacteriales</taxon>
        <taxon>Mycobacteriaceae</taxon>
        <taxon>Mycobacteroides</taxon>
    </lineage>
</organism>
<proteinExistence type="predicted"/>
<dbReference type="Proteomes" id="UP000186919">
    <property type="component" value="Unassembled WGS sequence"/>
</dbReference>
<protein>
    <submittedName>
        <fullName evidence="1">Uncharacterized protein</fullName>
    </submittedName>
</protein>